<dbReference type="PROSITE" id="PS51704">
    <property type="entry name" value="GP_PDE"/>
    <property type="match status" value="1"/>
</dbReference>
<evidence type="ECO:0000313" key="4">
    <source>
        <dbReference type="Proteomes" id="UP000619260"/>
    </source>
</evidence>
<keyword evidence="1" id="KW-0732">Signal</keyword>
<protein>
    <submittedName>
        <fullName evidence="3">Glycerophosphoryl diester phosphodiesterase</fullName>
    </submittedName>
</protein>
<dbReference type="Gene3D" id="3.20.20.190">
    <property type="entry name" value="Phosphatidylinositol (PI) phosphodiesterase"/>
    <property type="match status" value="1"/>
</dbReference>
<accession>A0A8J4DUP4</accession>
<evidence type="ECO:0000259" key="2">
    <source>
        <dbReference type="PROSITE" id="PS51704"/>
    </source>
</evidence>
<feature type="domain" description="GP-PDE" evidence="2">
    <location>
        <begin position="45"/>
        <end position="322"/>
    </location>
</feature>
<evidence type="ECO:0000313" key="3">
    <source>
        <dbReference type="EMBL" id="GIJ51520.1"/>
    </source>
</evidence>
<dbReference type="PANTHER" id="PTHR46211">
    <property type="entry name" value="GLYCEROPHOSPHORYL DIESTER PHOSPHODIESTERASE"/>
    <property type="match status" value="1"/>
</dbReference>
<evidence type="ECO:0000256" key="1">
    <source>
        <dbReference type="SAM" id="SignalP"/>
    </source>
</evidence>
<dbReference type="GO" id="GO:0008081">
    <property type="term" value="F:phosphoric diester hydrolase activity"/>
    <property type="evidence" value="ECO:0007669"/>
    <property type="project" value="InterPro"/>
</dbReference>
<keyword evidence="4" id="KW-1185">Reference proteome</keyword>
<organism evidence="3 4">
    <name type="scientific">Virgisporangium aliadipatigenens</name>
    <dbReference type="NCBI Taxonomy" id="741659"/>
    <lineage>
        <taxon>Bacteria</taxon>
        <taxon>Bacillati</taxon>
        <taxon>Actinomycetota</taxon>
        <taxon>Actinomycetes</taxon>
        <taxon>Micromonosporales</taxon>
        <taxon>Micromonosporaceae</taxon>
        <taxon>Virgisporangium</taxon>
    </lineage>
</organism>
<gene>
    <name evidence="3" type="ORF">Val02_84060</name>
</gene>
<dbReference type="InterPro" id="IPR017946">
    <property type="entry name" value="PLC-like_Pdiesterase_TIM-brl"/>
</dbReference>
<dbReference type="SUPFAM" id="SSF51695">
    <property type="entry name" value="PLC-like phosphodiesterases"/>
    <property type="match status" value="1"/>
</dbReference>
<dbReference type="PANTHER" id="PTHR46211:SF1">
    <property type="entry name" value="GLYCEROPHOSPHODIESTER PHOSPHODIESTERASE, CYTOPLASMIC"/>
    <property type="match status" value="1"/>
</dbReference>
<dbReference type="GO" id="GO:0006629">
    <property type="term" value="P:lipid metabolic process"/>
    <property type="evidence" value="ECO:0007669"/>
    <property type="project" value="InterPro"/>
</dbReference>
<feature type="signal peptide" evidence="1">
    <location>
        <begin position="1"/>
        <end position="23"/>
    </location>
</feature>
<name>A0A8J4DUP4_9ACTN</name>
<dbReference type="Pfam" id="PF03009">
    <property type="entry name" value="GDPD"/>
    <property type="match status" value="1"/>
</dbReference>
<reference evidence="3" key="1">
    <citation type="submission" date="2021-01" db="EMBL/GenBank/DDBJ databases">
        <title>Whole genome shotgun sequence of Virgisporangium aliadipatigenens NBRC 105644.</title>
        <authorList>
            <person name="Komaki H."/>
            <person name="Tamura T."/>
        </authorList>
    </citation>
    <scope>NUCLEOTIDE SEQUENCE</scope>
    <source>
        <strain evidence="3">NBRC 105644</strain>
    </source>
</reference>
<feature type="chain" id="PRO_5035261081" evidence="1">
    <location>
        <begin position="24"/>
        <end position="323"/>
    </location>
</feature>
<proteinExistence type="predicted"/>
<dbReference type="AlphaFoldDB" id="A0A8J4DUP4"/>
<sequence>MAFVLVAALAPVAVSGVSGLTSAAQSVARVVPSTLAVAARPKYPVLVIGHRGAPLYRPEHTLAGYQLAIDQGADYIEPDLVSTRDGHLVARHEPDLTVTTDIKSRPEFGRRTSADQLTLAEIKTLRTGGEQIPTLEEIVALLHRQSRPVGLYLELKSAARYRQLGLPMEDRLAAALTAQGWTDREDPVFVSGFEADSLRILHNLLPGLRLARNLLPSDPVDGPAMDEIATYAKVLSVHRDLLGAPSGGLRGPALVDDARTRGMQVHLWTLGADCPYEDLPATLSHPDDPVGWARAARMYRGFYAMGIAAVFSDAPDIAVWAKG</sequence>
<comment type="caution">
    <text evidence="3">The sequence shown here is derived from an EMBL/GenBank/DDBJ whole genome shotgun (WGS) entry which is preliminary data.</text>
</comment>
<dbReference type="InterPro" id="IPR030395">
    <property type="entry name" value="GP_PDE_dom"/>
</dbReference>
<dbReference type="EMBL" id="BOPF01000049">
    <property type="protein sequence ID" value="GIJ51520.1"/>
    <property type="molecule type" value="Genomic_DNA"/>
</dbReference>
<dbReference type="Proteomes" id="UP000619260">
    <property type="component" value="Unassembled WGS sequence"/>
</dbReference>